<comment type="caution">
    <text evidence="1">The sequence shown here is derived from an EMBL/GenBank/DDBJ whole genome shotgun (WGS) entry which is preliminary data.</text>
</comment>
<protein>
    <submittedName>
        <fullName evidence="1">Uncharacterized protein</fullName>
    </submittedName>
</protein>
<gene>
    <name evidence="1" type="ORF">OXX778_LOCUS7289</name>
</gene>
<organism evidence="1 2">
    <name type="scientific">Brachionus calyciflorus</name>
    <dbReference type="NCBI Taxonomy" id="104777"/>
    <lineage>
        <taxon>Eukaryota</taxon>
        <taxon>Metazoa</taxon>
        <taxon>Spiralia</taxon>
        <taxon>Gnathifera</taxon>
        <taxon>Rotifera</taxon>
        <taxon>Eurotatoria</taxon>
        <taxon>Monogononta</taxon>
        <taxon>Pseudotrocha</taxon>
        <taxon>Ploima</taxon>
        <taxon>Brachionidae</taxon>
        <taxon>Brachionus</taxon>
    </lineage>
</organism>
<proteinExistence type="predicted"/>
<sequence length="347" mass="40216">MPTEFIKKLAELKDLVHLKKMNQIRVNRHRNSTKPKSDSISIKDTSNFQCQKTKVLLDKNSKQIIVPNIRDTFLPNFSCSSPITFEENNLIIENQMRDDNVMEFDQPVSAKTNFENIQIESNETETFVLPDIDELYNGSRVNLFDFSMAIFSIKVKHNLTTNTVDDFLKLFKKTLPSQNKCPKNFTKIERILNPNESNDTKVYFVCLKCNFIDEEILELNNLTTKIRQCTACQFKPTEPFIIFECQNQIKQLLNKKHLYNQVINRNMSNSTNNNSINDLYDGKVYREAFQNKSKGTNLISLILNTDGAPVTNSRIFSMWPLLGTIAEFEQTSRENFNNMVVLGNKHL</sequence>
<evidence type="ECO:0000313" key="2">
    <source>
        <dbReference type="Proteomes" id="UP000663879"/>
    </source>
</evidence>
<dbReference type="EMBL" id="CAJNOC010000923">
    <property type="protein sequence ID" value="CAF0817551.1"/>
    <property type="molecule type" value="Genomic_DNA"/>
</dbReference>
<evidence type="ECO:0000313" key="1">
    <source>
        <dbReference type="EMBL" id="CAF0817551.1"/>
    </source>
</evidence>
<dbReference type="Proteomes" id="UP000663879">
    <property type="component" value="Unassembled WGS sequence"/>
</dbReference>
<name>A0A813U1V2_9BILA</name>
<keyword evidence="2" id="KW-1185">Reference proteome</keyword>
<dbReference type="OrthoDB" id="10238230at2759"/>
<accession>A0A813U1V2</accession>
<dbReference type="AlphaFoldDB" id="A0A813U1V2"/>
<reference evidence="1" key="1">
    <citation type="submission" date="2021-02" db="EMBL/GenBank/DDBJ databases">
        <authorList>
            <person name="Nowell W R."/>
        </authorList>
    </citation>
    <scope>NUCLEOTIDE SEQUENCE</scope>
    <source>
        <strain evidence="1">Ploen Becks lab</strain>
    </source>
</reference>